<dbReference type="EMBL" id="VTEG01000017">
    <property type="protein sequence ID" value="TYR97698.1"/>
    <property type="molecule type" value="Genomic_DNA"/>
</dbReference>
<keyword evidence="5 13" id="KW-0812">Transmembrane</keyword>
<dbReference type="Proteomes" id="UP000325182">
    <property type="component" value="Unassembled WGS sequence"/>
</dbReference>
<dbReference type="GO" id="GO:0012505">
    <property type="term" value="C:endomembrane system"/>
    <property type="evidence" value="ECO:0007669"/>
    <property type="project" value="UniProtKB-SubCell"/>
</dbReference>
<dbReference type="GO" id="GO:0005886">
    <property type="term" value="C:plasma membrane"/>
    <property type="evidence" value="ECO:0007669"/>
    <property type="project" value="UniProtKB-SubCell"/>
</dbReference>
<keyword evidence="15" id="KW-0175">Coiled coil</keyword>
<evidence type="ECO:0000256" key="15">
    <source>
        <dbReference type="SAM" id="Coils"/>
    </source>
</evidence>
<evidence type="ECO:0000256" key="6">
    <source>
        <dbReference type="ARBA" id="ARBA00022781"/>
    </source>
</evidence>
<comment type="function">
    <text evidence="13">Component of the F(0) channel, it forms part of the peripheral stalk, linking F(1) to F(0).</text>
</comment>
<dbReference type="Gene3D" id="1.20.5.620">
    <property type="entry name" value="F1F0 ATP synthase subunit B, membrane domain"/>
    <property type="match status" value="1"/>
</dbReference>
<keyword evidence="4 13" id="KW-0138">CF(0)</keyword>
<comment type="subunit">
    <text evidence="13">F-type ATPases have 2 components, F(1) - the catalytic core - and F(0) - the membrane proton channel. F(1) has five subunits: alpha(3), beta(3), gamma(1), delta(1), epsilon(1). F(0) has three main subunits: a(1), b(2) and c(10-14). The alpha and beta chains form an alternating ring which encloses part of the gamma chain. F(1) is attached to F(0) by a central stalk formed by the gamma and epsilon chains, while a peripheral stalk is formed by the delta and b chains.</text>
</comment>
<dbReference type="InterPro" id="IPR005864">
    <property type="entry name" value="ATP_synth_F0_bsu_bac"/>
</dbReference>
<evidence type="ECO:0000256" key="12">
    <source>
        <dbReference type="ARBA" id="ARBA00037847"/>
    </source>
</evidence>
<proteinExistence type="inferred from homology"/>
<dbReference type="InterPro" id="IPR050059">
    <property type="entry name" value="ATP_synthase_B_chain"/>
</dbReference>
<evidence type="ECO:0000256" key="8">
    <source>
        <dbReference type="ARBA" id="ARBA00023065"/>
    </source>
</evidence>
<evidence type="ECO:0000256" key="13">
    <source>
        <dbReference type="HAMAP-Rule" id="MF_01398"/>
    </source>
</evidence>
<evidence type="ECO:0000256" key="2">
    <source>
        <dbReference type="ARBA" id="ARBA00022448"/>
    </source>
</evidence>
<protein>
    <recommendedName>
        <fullName evidence="13">ATP synthase subunit b</fullName>
    </recommendedName>
    <alternativeName>
        <fullName evidence="13">ATP synthase F(0) sector subunit b</fullName>
    </alternativeName>
    <alternativeName>
        <fullName evidence="13">ATPase subunit I</fullName>
    </alternativeName>
    <alternativeName>
        <fullName evidence="13">F-type ATPase subunit b</fullName>
        <shortName evidence="13">F-ATPase subunit b</shortName>
    </alternativeName>
</protein>
<keyword evidence="6 13" id="KW-0375">Hydrogen ion transport</keyword>
<feature type="coiled-coil region" evidence="15">
    <location>
        <begin position="55"/>
        <end position="133"/>
    </location>
</feature>
<reference evidence="16 17" key="1">
    <citation type="submission" date="2019-08" db="EMBL/GenBank/DDBJ databases">
        <title>Bacillus genomes from the desert of Cuatro Cienegas, Coahuila.</title>
        <authorList>
            <person name="Olmedo-Alvarez G."/>
        </authorList>
    </citation>
    <scope>NUCLEOTIDE SEQUENCE [LARGE SCALE GENOMIC DNA]</scope>
    <source>
        <strain evidence="16 17">CH128b_4D</strain>
    </source>
</reference>
<evidence type="ECO:0000256" key="10">
    <source>
        <dbReference type="ARBA" id="ARBA00023310"/>
    </source>
</evidence>
<comment type="subcellular location">
    <subcellularLocation>
        <location evidence="13">Cell membrane</location>
        <topology evidence="13">Single-pass membrane protein</topology>
    </subcellularLocation>
    <subcellularLocation>
        <location evidence="12">Endomembrane system</location>
        <topology evidence="12">Single-pass membrane protein</topology>
    </subcellularLocation>
</comment>
<organism evidence="16 17">
    <name type="scientific">Rossellomorea vietnamensis</name>
    <dbReference type="NCBI Taxonomy" id="218284"/>
    <lineage>
        <taxon>Bacteria</taxon>
        <taxon>Bacillati</taxon>
        <taxon>Bacillota</taxon>
        <taxon>Bacilli</taxon>
        <taxon>Bacillales</taxon>
        <taxon>Bacillaceae</taxon>
        <taxon>Rossellomorea</taxon>
    </lineage>
</organism>
<evidence type="ECO:0000313" key="17">
    <source>
        <dbReference type="Proteomes" id="UP000325182"/>
    </source>
</evidence>
<dbReference type="PANTHER" id="PTHR33445">
    <property type="entry name" value="ATP SYNTHASE SUBUNIT B', CHLOROPLASTIC"/>
    <property type="match status" value="1"/>
</dbReference>
<keyword evidence="7 13" id="KW-1133">Transmembrane helix</keyword>
<dbReference type="RefSeq" id="WP_113928282.1">
    <property type="nucleotide sequence ID" value="NZ_VTEG01000017.1"/>
</dbReference>
<evidence type="ECO:0000313" key="16">
    <source>
        <dbReference type="EMBL" id="TYR97698.1"/>
    </source>
</evidence>
<keyword evidence="3 13" id="KW-1003">Cell membrane</keyword>
<keyword evidence="10 13" id="KW-0066">ATP synthesis</keyword>
<evidence type="ECO:0000256" key="5">
    <source>
        <dbReference type="ARBA" id="ARBA00022692"/>
    </source>
</evidence>
<keyword evidence="2 13" id="KW-0813">Transport</keyword>
<dbReference type="GO" id="GO:0046961">
    <property type="term" value="F:proton-transporting ATPase activity, rotational mechanism"/>
    <property type="evidence" value="ECO:0007669"/>
    <property type="project" value="TreeGrafter"/>
</dbReference>
<dbReference type="Pfam" id="PF00430">
    <property type="entry name" value="ATP-synt_B"/>
    <property type="match status" value="1"/>
</dbReference>
<evidence type="ECO:0000256" key="7">
    <source>
        <dbReference type="ARBA" id="ARBA00022989"/>
    </source>
</evidence>
<sequence>MQTTSFVLGAAEFNGGDILFQLAMFIILMALLKKFAWGPLMGIMKERESHIASEISAAERSREEAGKSLEEQRQLLKEARLEAQAMIENSKKHGEEERAQIIASARAEADRMKDSAKKEIEIEKDKAVSALREQVSTLSVLIASKVIEKELSAADQQKLISDYIQEAGEER</sequence>
<name>A0A5D4M889_9BACI</name>
<dbReference type="AlphaFoldDB" id="A0A5D4M889"/>
<dbReference type="HAMAP" id="MF_01398">
    <property type="entry name" value="ATP_synth_b_bprime"/>
    <property type="match status" value="1"/>
</dbReference>
<evidence type="ECO:0000256" key="11">
    <source>
        <dbReference type="ARBA" id="ARBA00025198"/>
    </source>
</evidence>
<dbReference type="GO" id="GO:0045259">
    <property type="term" value="C:proton-transporting ATP synthase complex"/>
    <property type="evidence" value="ECO:0007669"/>
    <property type="project" value="UniProtKB-KW"/>
</dbReference>
<accession>A0A5D4M889</accession>
<evidence type="ECO:0000256" key="1">
    <source>
        <dbReference type="ARBA" id="ARBA00005513"/>
    </source>
</evidence>
<dbReference type="NCBIfam" id="TIGR01144">
    <property type="entry name" value="ATP_synt_b"/>
    <property type="match status" value="1"/>
</dbReference>
<dbReference type="SUPFAM" id="SSF81573">
    <property type="entry name" value="F1F0 ATP synthase subunit B, membrane domain"/>
    <property type="match status" value="1"/>
</dbReference>
<dbReference type="InterPro" id="IPR002146">
    <property type="entry name" value="ATP_synth_b/b'su_bac/chlpt"/>
</dbReference>
<comment type="similarity">
    <text evidence="1 13 14">Belongs to the ATPase B chain family.</text>
</comment>
<evidence type="ECO:0000256" key="9">
    <source>
        <dbReference type="ARBA" id="ARBA00023136"/>
    </source>
</evidence>
<comment type="caution">
    <text evidence="16">The sequence shown here is derived from an EMBL/GenBank/DDBJ whole genome shotgun (WGS) entry which is preliminary data.</text>
</comment>
<dbReference type="GO" id="GO:0046933">
    <property type="term" value="F:proton-transporting ATP synthase activity, rotational mechanism"/>
    <property type="evidence" value="ECO:0007669"/>
    <property type="project" value="UniProtKB-UniRule"/>
</dbReference>
<comment type="function">
    <text evidence="11 13">F(1)F(0) ATP synthase produces ATP from ADP in the presence of a proton or sodium gradient. F-type ATPases consist of two structural domains, F(1) containing the extramembraneous catalytic core and F(0) containing the membrane proton channel, linked together by a central stalk and a peripheral stalk. During catalysis, ATP synthesis in the catalytic domain of F(1) is coupled via a rotary mechanism of the central stalk subunits to proton translocation.</text>
</comment>
<gene>
    <name evidence="13 16" type="primary">atpF</name>
    <name evidence="16" type="ORF">FZC84_17780</name>
</gene>
<evidence type="ECO:0000256" key="14">
    <source>
        <dbReference type="RuleBase" id="RU003848"/>
    </source>
</evidence>
<dbReference type="PANTHER" id="PTHR33445:SF1">
    <property type="entry name" value="ATP SYNTHASE SUBUNIT B"/>
    <property type="match status" value="1"/>
</dbReference>
<dbReference type="CDD" id="cd06503">
    <property type="entry name" value="ATP-synt_Fo_b"/>
    <property type="match status" value="1"/>
</dbReference>
<dbReference type="InterPro" id="IPR028987">
    <property type="entry name" value="ATP_synth_B-like_membr_sf"/>
</dbReference>
<keyword evidence="8 13" id="KW-0406">Ion transport</keyword>
<evidence type="ECO:0000256" key="4">
    <source>
        <dbReference type="ARBA" id="ARBA00022547"/>
    </source>
</evidence>
<evidence type="ECO:0000256" key="3">
    <source>
        <dbReference type="ARBA" id="ARBA00022475"/>
    </source>
</evidence>
<feature type="transmembrane region" description="Helical" evidence="13">
    <location>
        <begin position="18"/>
        <end position="37"/>
    </location>
</feature>
<keyword evidence="9 13" id="KW-0472">Membrane</keyword>